<dbReference type="Proteomes" id="UP001178461">
    <property type="component" value="Chromosome 8"/>
</dbReference>
<evidence type="ECO:0000313" key="3">
    <source>
        <dbReference type="Proteomes" id="UP001178461"/>
    </source>
</evidence>
<gene>
    <name evidence="2" type="ORF">PODLI_1B005676</name>
</gene>
<evidence type="ECO:0000313" key="2">
    <source>
        <dbReference type="EMBL" id="CAI5782272.1"/>
    </source>
</evidence>
<dbReference type="EMBL" id="OX395133">
    <property type="protein sequence ID" value="CAI5782272.1"/>
    <property type="molecule type" value="Genomic_DNA"/>
</dbReference>
<name>A0AA35PF00_9SAUR</name>
<accession>A0AA35PF00</accession>
<feature type="region of interest" description="Disordered" evidence="1">
    <location>
        <begin position="21"/>
        <end position="52"/>
    </location>
</feature>
<feature type="compositionally biased region" description="Low complexity" evidence="1">
    <location>
        <begin position="32"/>
        <end position="51"/>
    </location>
</feature>
<dbReference type="AlphaFoldDB" id="A0AA35PF00"/>
<organism evidence="2 3">
    <name type="scientific">Podarcis lilfordi</name>
    <name type="common">Lilford's wall lizard</name>
    <dbReference type="NCBI Taxonomy" id="74358"/>
    <lineage>
        <taxon>Eukaryota</taxon>
        <taxon>Metazoa</taxon>
        <taxon>Chordata</taxon>
        <taxon>Craniata</taxon>
        <taxon>Vertebrata</taxon>
        <taxon>Euteleostomi</taxon>
        <taxon>Lepidosauria</taxon>
        <taxon>Squamata</taxon>
        <taxon>Bifurcata</taxon>
        <taxon>Unidentata</taxon>
        <taxon>Episquamata</taxon>
        <taxon>Laterata</taxon>
        <taxon>Lacertibaenia</taxon>
        <taxon>Lacertidae</taxon>
        <taxon>Podarcis</taxon>
    </lineage>
</organism>
<sequence length="82" mass="9059">MTGESCDKLNVMVVVIPPGWPSPEVSDDEQIGSLSRQRQGWRGGQQTSRQRSPCRFGVCDLLDLLRMAASLPTLGREFLGQI</sequence>
<reference evidence="2" key="1">
    <citation type="submission" date="2022-12" db="EMBL/GenBank/DDBJ databases">
        <authorList>
            <person name="Alioto T."/>
            <person name="Alioto T."/>
            <person name="Gomez Garrido J."/>
        </authorList>
    </citation>
    <scope>NUCLEOTIDE SEQUENCE</scope>
</reference>
<evidence type="ECO:0000256" key="1">
    <source>
        <dbReference type="SAM" id="MobiDB-lite"/>
    </source>
</evidence>
<proteinExistence type="predicted"/>
<keyword evidence="3" id="KW-1185">Reference proteome</keyword>
<protein>
    <submittedName>
        <fullName evidence="2">Uncharacterized protein</fullName>
    </submittedName>
</protein>